<dbReference type="EMBL" id="UINC01001546">
    <property type="protein sequence ID" value="SUZ83330.1"/>
    <property type="molecule type" value="Genomic_DNA"/>
</dbReference>
<dbReference type="AlphaFoldDB" id="A0A381QW17"/>
<gene>
    <name evidence="2" type="ORF">METZ01_LOCUS36184</name>
</gene>
<protein>
    <submittedName>
        <fullName evidence="2">Uncharacterized protein</fullName>
    </submittedName>
</protein>
<proteinExistence type="predicted"/>
<organism evidence="2">
    <name type="scientific">marine metagenome</name>
    <dbReference type="NCBI Taxonomy" id="408172"/>
    <lineage>
        <taxon>unclassified sequences</taxon>
        <taxon>metagenomes</taxon>
        <taxon>ecological metagenomes</taxon>
    </lineage>
</organism>
<evidence type="ECO:0000313" key="2">
    <source>
        <dbReference type="EMBL" id="SUZ83330.1"/>
    </source>
</evidence>
<sequence>MNGAVSGRQQSERRDGHTSNLDSFKHLKNGGAMAVLAPREANADLLRQVNRTDEFIKLQEQYLRN</sequence>
<evidence type="ECO:0000256" key="1">
    <source>
        <dbReference type="SAM" id="MobiDB-lite"/>
    </source>
</evidence>
<feature type="region of interest" description="Disordered" evidence="1">
    <location>
        <begin position="1"/>
        <end position="29"/>
    </location>
</feature>
<reference evidence="2" key="1">
    <citation type="submission" date="2018-05" db="EMBL/GenBank/DDBJ databases">
        <authorList>
            <person name="Lanie J.A."/>
            <person name="Ng W.-L."/>
            <person name="Kazmierczak K.M."/>
            <person name="Andrzejewski T.M."/>
            <person name="Davidsen T.M."/>
            <person name="Wayne K.J."/>
            <person name="Tettelin H."/>
            <person name="Glass J.I."/>
            <person name="Rusch D."/>
            <person name="Podicherti R."/>
            <person name="Tsui H.-C.T."/>
            <person name="Winkler M.E."/>
        </authorList>
    </citation>
    <scope>NUCLEOTIDE SEQUENCE</scope>
</reference>
<accession>A0A381QW17</accession>
<name>A0A381QW17_9ZZZZ</name>